<accession>A0A1F7SG49</accession>
<dbReference type="AlphaFoldDB" id="A0A1F7SG49"/>
<evidence type="ECO:0000313" key="2">
    <source>
        <dbReference type="Proteomes" id="UP000178082"/>
    </source>
</evidence>
<reference evidence="1 2" key="1">
    <citation type="journal article" date="2016" name="Nat. Commun.">
        <title>Thousands of microbial genomes shed light on interconnected biogeochemical processes in an aquifer system.</title>
        <authorList>
            <person name="Anantharaman K."/>
            <person name="Brown C.T."/>
            <person name="Hug L.A."/>
            <person name="Sharon I."/>
            <person name="Castelle C.J."/>
            <person name="Probst A.J."/>
            <person name="Thomas B.C."/>
            <person name="Singh A."/>
            <person name="Wilkins M.J."/>
            <person name="Karaoz U."/>
            <person name="Brodie E.L."/>
            <person name="Williams K.H."/>
            <person name="Hubbard S.S."/>
            <person name="Banfield J.F."/>
        </authorList>
    </citation>
    <scope>NUCLEOTIDE SEQUENCE [LARGE SCALE GENOMIC DNA]</scope>
</reference>
<evidence type="ECO:0000313" key="1">
    <source>
        <dbReference type="EMBL" id="OGL52735.1"/>
    </source>
</evidence>
<name>A0A1F7SG49_9BACT</name>
<comment type="caution">
    <text evidence="1">The sequence shown here is derived from an EMBL/GenBank/DDBJ whole genome shotgun (WGS) entry which is preliminary data.</text>
</comment>
<dbReference type="InterPro" id="IPR043720">
    <property type="entry name" value="DUF5661"/>
</dbReference>
<sequence>MKIQEYISKEEVKRVCRELGLQDWSVLKEPGIPTEEAEAVLSALDVPTMKIDSSIFKAGLEIELEHGTRYPEANVTNNHPLITGRIVVAHLKESMDY</sequence>
<dbReference type="Pfam" id="PF18905">
    <property type="entry name" value="DUF5661"/>
    <property type="match status" value="1"/>
</dbReference>
<protein>
    <submittedName>
        <fullName evidence="1">Uncharacterized protein</fullName>
    </submittedName>
</protein>
<organism evidence="1 2">
    <name type="scientific">Candidatus Schekmanbacteria bacterium RIFCSPLOWO2_12_FULL_38_15</name>
    <dbReference type="NCBI Taxonomy" id="1817883"/>
    <lineage>
        <taxon>Bacteria</taxon>
        <taxon>Candidatus Schekmaniibacteriota</taxon>
    </lineage>
</organism>
<gene>
    <name evidence="1" type="ORF">A3G31_03700</name>
</gene>
<proteinExistence type="predicted"/>
<dbReference type="Proteomes" id="UP000178082">
    <property type="component" value="Unassembled WGS sequence"/>
</dbReference>
<dbReference type="EMBL" id="MGDI01000030">
    <property type="protein sequence ID" value="OGL52735.1"/>
    <property type="molecule type" value="Genomic_DNA"/>
</dbReference>